<gene>
    <name evidence="1" type="ORF">GCM10007859_11930</name>
</gene>
<keyword evidence="2" id="KW-1185">Reference proteome</keyword>
<evidence type="ECO:0000313" key="2">
    <source>
        <dbReference type="Proteomes" id="UP001156921"/>
    </source>
</evidence>
<name>A0ABQ6BI98_9CAUL</name>
<sequence length="218" mass="22520">MGIGGRTWIGAGLAIGLLLGCAAVATAGQEDASMTPAARGVTQVLTAAELAGWGRDRGDAGALIMAARLLAEVPVRQADGESPFLTAASLLDEAAAMAGDNPGLVDAIDRLRDPLTRGVRSSTFGAGPVLTVKSLQARERWAFDVEARGGEILRVAAIGDGDTNIDLVVRDARGAVVCRDGFGDHYPVCTVSPRAGGQMQVDIVNRGDVWTKVQVLSN</sequence>
<dbReference type="Proteomes" id="UP001156921">
    <property type="component" value="Unassembled WGS sequence"/>
</dbReference>
<evidence type="ECO:0000313" key="1">
    <source>
        <dbReference type="EMBL" id="GLS01182.1"/>
    </source>
</evidence>
<dbReference type="RefSeq" id="WP_284222036.1">
    <property type="nucleotide sequence ID" value="NZ_BSOY01000020.1"/>
</dbReference>
<organism evidence="1 2">
    <name type="scientific">Brevundimonas denitrificans</name>
    <dbReference type="NCBI Taxonomy" id="1443434"/>
    <lineage>
        <taxon>Bacteria</taxon>
        <taxon>Pseudomonadati</taxon>
        <taxon>Pseudomonadota</taxon>
        <taxon>Alphaproteobacteria</taxon>
        <taxon>Caulobacterales</taxon>
        <taxon>Caulobacteraceae</taxon>
        <taxon>Brevundimonas</taxon>
    </lineage>
</organism>
<accession>A0ABQ6BI98</accession>
<comment type="caution">
    <text evidence="1">The sequence shown here is derived from an EMBL/GenBank/DDBJ whole genome shotgun (WGS) entry which is preliminary data.</text>
</comment>
<proteinExistence type="predicted"/>
<reference evidence="2" key="1">
    <citation type="journal article" date="2019" name="Int. J. Syst. Evol. Microbiol.">
        <title>The Global Catalogue of Microorganisms (GCM) 10K type strain sequencing project: providing services to taxonomists for standard genome sequencing and annotation.</title>
        <authorList>
            <consortium name="The Broad Institute Genomics Platform"/>
            <consortium name="The Broad Institute Genome Sequencing Center for Infectious Disease"/>
            <person name="Wu L."/>
            <person name="Ma J."/>
        </authorList>
    </citation>
    <scope>NUCLEOTIDE SEQUENCE [LARGE SCALE GENOMIC DNA]</scope>
    <source>
        <strain evidence="2">NBRC 110107</strain>
    </source>
</reference>
<protein>
    <submittedName>
        <fullName evidence="1">Uncharacterized protein</fullName>
    </submittedName>
</protein>
<dbReference type="PROSITE" id="PS51257">
    <property type="entry name" value="PROKAR_LIPOPROTEIN"/>
    <property type="match status" value="1"/>
</dbReference>
<dbReference type="EMBL" id="BSOY01000020">
    <property type="protein sequence ID" value="GLS01182.1"/>
    <property type="molecule type" value="Genomic_DNA"/>
</dbReference>